<feature type="repeat" description="WD" evidence="3">
    <location>
        <begin position="812"/>
        <end position="853"/>
    </location>
</feature>
<dbReference type="PRINTS" id="PR00320">
    <property type="entry name" value="GPROTEINBRPT"/>
</dbReference>
<keyword evidence="7" id="KW-1185">Reference proteome</keyword>
<feature type="domain" description="T6SS Phospholipase effector Tle1-like catalytic" evidence="5">
    <location>
        <begin position="89"/>
        <end position="365"/>
    </location>
</feature>
<feature type="repeat" description="WD" evidence="3">
    <location>
        <begin position="597"/>
        <end position="638"/>
    </location>
</feature>
<dbReference type="InterPro" id="IPR015943">
    <property type="entry name" value="WD40/YVTN_repeat-like_dom_sf"/>
</dbReference>
<feature type="repeat" description="WD" evidence="3">
    <location>
        <begin position="648"/>
        <end position="682"/>
    </location>
</feature>
<evidence type="ECO:0000259" key="5">
    <source>
        <dbReference type="Pfam" id="PF09994"/>
    </source>
</evidence>
<feature type="repeat" description="WD" evidence="3">
    <location>
        <begin position="769"/>
        <end position="810"/>
    </location>
</feature>
<evidence type="ECO:0000256" key="2">
    <source>
        <dbReference type="ARBA" id="ARBA00022737"/>
    </source>
</evidence>
<sequence length="900" mass="100636">MLLCGCHGPIDPETEKRRNLVISMDGTSNKVDAMVQYTNTKERHPPPTMHETPNHADGPSEGPSPDHKPETPKIHVPCCHSPMDTAKQRNLVISIDGTSNKFGAMNTNVIEHHSLLIKDGRQIPYYNSGIGTYARPSWTPSLKFIGMVIHHKIDLAIAWDFDKTVKDAYRWISENYEDGDLIFMFGFSRGAFQVRVLSAMIEKVGLLHRGNELQIPFAYELYCDPATDEPEHVTDPSDPSSGEITVAQRFKLTFSRENVKVHFVGVWDTVSSIGTVRGAKMLPGTIDGMKHVCFFRHALSLDERRVKFLPEYANGGKGPDKEATSGAIPHTKEVWFAGTHSDIGGGNTLNPSLNRTRPPLRWMVYEAGPLGLRTSAFKRDLKDDERVSVKESLTWVWWPFECFPFRRLTYTRRENGKETTHVLHRGKVRKIQPGQKIHTSVGLTNDYTPKASAPPSSLVEVENNDLWGFLRAVARGGLSDKRELYDRWVEVDLLDHIKLELESLLKQPGSTSASLSKLLQRDEGMRAFYEAVWAKLEDSNLNQDGRDRVMEESVKTLGSRVFGFKKRPLKEVGERIGKPRINFDNFLLCFCEMCWTYPTLDSEFFSVAFSPDGKWLASGSYNDGVLLWDTETARQTGKALRGNFRPAVGSVAFSPDSTHLVSGSFDHTIRLWDVQKMEQVGGPWKGHTDYISCVAFSPDGTKVVSASHDSTIRIWNPENGKEIAVLEGYKDYVFSVAFSPDGLHVVSGSWDKTVCIWDALMYQQVGEPLEGHTNVVRSVAYSPNSTHIASGCQDGTIRIWNAETRKQVGEPLKGHSNIITSVCFSPDGKLLASGSYDRTIRIWSTDTGVQIGEGLRGHDGWVGSVVFSPDGKTLASGSDDHTIRMWDIESYVELYSPSTV</sequence>
<gene>
    <name evidence="6" type="ORF">D9613_012543</name>
</gene>
<dbReference type="Pfam" id="PF00400">
    <property type="entry name" value="WD40"/>
    <property type="match status" value="7"/>
</dbReference>
<dbReference type="Pfam" id="PF09994">
    <property type="entry name" value="T6SS_Tle1-like_cat"/>
    <property type="match status" value="1"/>
</dbReference>
<proteinExistence type="predicted"/>
<dbReference type="PROSITE" id="PS50082">
    <property type="entry name" value="WD_REPEATS_2"/>
    <property type="match status" value="7"/>
</dbReference>
<dbReference type="PANTHER" id="PTHR19879">
    <property type="entry name" value="TRANSCRIPTION INITIATION FACTOR TFIID"/>
    <property type="match status" value="1"/>
</dbReference>
<dbReference type="PROSITE" id="PS50294">
    <property type="entry name" value="WD_REPEATS_REGION"/>
    <property type="match status" value="7"/>
</dbReference>
<dbReference type="Gene3D" id="2.130.10.10">
    <property type="entry name" value="YVTN repeat-like/Quinoprotein amine dehydrogenase"/>
    <property type="match status" value="3"/>
</dbReference>
<dbReference type="SMART" id="SM00320">
    <property type="entry name" value="WD40"/>
    <property type="match status" value="7"/>
</dbReference>
<dbReference type="InterPro" id="IPR020472">
    <property type="entry name" value="WD40_PAC1"/>
</dbReference>
<keyword evidence="2" id="KW-0677">Repeat</keyword>
<dbReference type="PROSITE" id="PS00678">
    <property type="entry name" value="WD_REPEATS_1"/>
    <property type="match status" value="4"/>
</dbReference>
<protein>
    <recommendedName>
        <fullName evidence="5">T6SS Phospholipase effector Tle1-like catalytic domain-containing protein</fullName>
    </recommendedName>
</protein>
<keyword evidence="1 3" id="KW-0853">WD repeat</keyword>
<reference evidence="6 7" key="1">
    <citation type="submission" date="2019-12" db="EMBL/GenBank/DDBJ databases">
        <authorList>
            <person name="Floudas D."/>
            <person name="Bentzer J."/>
            <person name="Ahren D."/>
            <person name="Johansson T."/>
            <person name="Persson P."/>
            <person name="Tunlid A."/>
        </authorList>
    </citation>
    <scope>NUCLEOTIDE SEQUENCE [LARGE SCALE GENOMIC DNA]</scope>
    <source>
        <strain evidence="6 7">CBS 102.39</strain>
    </source>
</reference>
<feature type="repeat" description="WD" evidence="3">
    <location>
        <begin position="684"/>
        <end position="725"/>
    </location>
</feature>
<dbReference type="InterPro" id="IPR019775">
    <property type="entry name" value="WD40_repeat_CS"/>
</dbReference>
<dbReference type="InterPro" id="IPR001680">
    <property type="entry name" value="WD40_rpt"/>
</dbReference>
<feature type="repeat" description="WD" evidence="3">
    <location>
        <begin position="726"/>
        <end position="758"/>
    </location>
</feature>
<feature type="repeat" description="WD" evidence="3">
    <location>
        <begin position="855"/>
        <end position="896"/>
    </location>
</feature>
<feature type="region of interest" description="Disordered" evidence="4">
    <location>
        <begin position="40"/>
        <end position="72"/>
    </location>
</feature>
<evidence type="ECO:0000313" key="7">
    <source>
        <dbReference type="Proteomes" id="UP000521872"/>
    </source>
</evidence>
<dbReference type="EMBL" id="JAACJL010000034">
    <property type="protein sequence ID" value="KAF4615643.1"/>
    <property type="molecule type" value="Genomic_DNA"/>
</dbReference>
<evidence type="ECO:0000256" key="3">
    <source>
        <dbReference type="PROSITE-ProRule" id="PRU00221"/>
    </source>
</evidence>
<organism evidence="6 7">
    <name type="scientific">Agrocybe pediades</name>
    <dbReference type="NCBI Taxonomy" id="84607"/>
    <lineage>
        <taxon>Eukaryota</taxon>
        <taxon>Fungi</taxon>
        <taxon>Dikarya</taxon>
        <taxon>Basidiomycota</taxon>
        <taxon>Agaricomycotina</taxon>
        <taxon>Agaricomycetes</taxon>
        <taxon>Agaricomycetidae</taxon>
        <taxon>Agaricales</taxon>
        <taxon>Agaricineae</taxon>
        <taxon>Strophariaceae</taxon>
        <taxon>Agrocybe</taxon>
    </lineage>
</organism>
<name>A0A8H4VMR7_9AGAR</name>
<dbReference type="Proteomes" id="UP000521872">
    <property type="component" value="Unassembled WGS sequence"/>
</dbReference>
<dbReference type="CDD" id="cd00200">
    <property type="entry name" value="WD40"/>
    <property type="match status" value="1"/>
</dbReference>
<dbReference type="SUPFAM" id="SSF50998">
    <property type="entry name" value="Quinoprotein alcohol dehydrogenase-like"/>
    <property type="match status" value="1"/>
</dbReference>
<comment type="caution">
    <text evidence="6">The sequence shown here is derived from an EMBL/GenBank/DDBJ whole genome shotgun (WGS) entry which is preliminary data.</text>
</comment>
<evidence type="ECO:0000256" key="1">
    <source>
        <dbReference type="ARBA" id="ARBA00022574"/>
    </source>
</evidence>
<dbReference type="PANTHER" id="PTHR19879:SF9">
    <property type="entry name" value="TRANSCRIPTION INITIATION FACTOR TFIID SUBUNIT 5"/>
    <property type="match status" value="1"/>
</dbReference>
<evidence type="ECO:0000313" key="6">
    <source>
        <dbReference type="EMBL" id="KAF4615643.1"/>
    </source>
</evidence>
<dbReference type="AlphaFoldDB" id="A0A8H4VMR7"/>
<accession>A0A8H4VMR7</accession>
<dbReference type="InterPro" id="IPR018712">
    <property type="entry name" value="Tle1-like_cat"/>
</dbReference>
<dbReference type="InterPro" id="IPR011047">
    <property type="entry name" value="Quinoprotein_ADH-like_sf"/>
</dbReference>
<evidence type="ECO:0000256" key="4">
    <source>
        <dbReference type="SAM" id="MobiDB-lite"/>
    </source>
</evidence>